<dbReference type="SUPFAM" id="SSF81653">
    <property type="entry name" value="Calcium ATPase, transduction domain A"/>
    <property type="match status" value="1"/>
</dbReference>
<feature type="transmembrane region" description="Helical" evidence="1">
    <location>
        <begin position="287"/>
        <end position="310"/>
    </location>
</feature>
<dbReference type="SUPFAM" id="SSF81665">
    <property type="entry name" value="Calcium ATPase, transmembrane domain M"/>
    <property type="match status" value="1"/>
</dbReference>
<protein>
    <submittedName>
        <fullName evidence="4">Uncharacterized protein</fullName>
    </submittedName>
</protein>
<dbReference type="InterPro" id="IPR032631">
    <property type="entry name" value="P-type_ATPase_N"/>
</dbReference>
<dbReference type="GO" id="GO:0005886">
    <property type="term" value="C:plasma membrane"/>
    <property type="evidence" value="ECO:0007669"/>
    <property type="project" value="TreeGrafter"/>
</dbReference>
<dbReference type="GO" id="GO:0140326">
    <property type="term" value="F:ATPase-coupled intramembrane lipid transporter activity"/>
    <property type="evidence" value="ECO:0007669"/>
    <property type="project" value="TreeGrafter"/>
</dbReference>
<evidence type="ECO:0000313" key="4">
    <source>
        <dbReference type="EMBL" id="ROT80115.1"/>
    </source>
</evidence>
<feature type="transmembrane region" description="Helical" evidence="1">
    <location>
        <begin position="343"/>
        <end position="361"/>
    </location>
</feature>
<evidence type="ECO:0000259" key="2">
    <source>
        <dbReference type="Pfam" id="PF00122"/>
    </source>
</evidence>
<evidence type="ECO:0000256" key="1">
    <source>
        <dbReference type="SAM" id="Phobius"/>
    </source>
</evidence>
<dbReference type="GO" id="GO:0016887">
    <property type="term" value="F:ATP hydrolysis activity"/>
    <property type="evidence" value="ECO:0007669"/>
    <property type="project" value="InterPro"/>
</dbReference>
<dbReference type="GO" id="GO:0045332">
    <property type="term" value="P:phospholipid translocation"/>
    <property type="evidence" value="ECO:0007669"/>
    <property type="project" value="TreeGrafter"/>
</dbReference>
<organism evidence="4 5">
    <name type="scientific">Penaeus vannamei</name>
    <name type="common">Whiteleg shrimp</name>
    <name type="synonym">Litopenaeus vannamei</name>
    <dbReference type="NCBI Taxonomy" id="6689"/>
    <lineage>
        <taxon>Eukaryota</taxon>
        <taxon>Metazoa</taxon>
        <taxon>Ecdysozoa</taxon>
        <taxon>Arthropoda</taxon>
        <taxon>Crustacea</taxon>
        <taxon>Multicrustacea</taxon>
        <taxon>Malacostraca</taxon>
        <taxon>Eumalacostraca</taxon>
        <taxon>Eucarida</taxon>
        <taxon>Decapoda</taxon>
        <taxon>Dendrobranchiata</taxon>
        <taxon>Penaeoidea</taxon>
        <taxon>Penaeidae</taxon>
        <taxon>Penaeus</taxon>
    </lineage>
</organism>
<feature type="domain" description="P-type ATPase N-terminal" evidence="3">
    <location>
        <begin position="35"/>
        <end position="89"/>
    </location>
</feature>
<dbReference type="Pfam" id="PF00122">
    <property type="entry name" value="E1-E2_ATPase"/>
    <property type="match status" value="1"/>
</dbReference>
<evidence type="ECO:0000313" key="5">
    <source>
        <dbReference type="Proteomes" id="UP000283509"/>
    </source>
</evidence>
<dbReference type="Gene3D" id="2.70.150.10">
    <property type="entry name" value="Calcium-transporting ATPase, cytoplasmic transduction domain A"/>
    <property type="match status" value="1"/>
</dbReference>
<feature type="domain" description="P-type ATPase A" evidence="2">
    <location>
        <begin position="119"/>
        <end position="183"/>
    </location>
</feature>
<dbReference type="OrthoDB" id="377733at2759"/>
<proteinExistence type="predicted"/>
<evidence type="ECO:0000259" key="3">
    <source>
        <dbReference type="Pfam" id="PF16209"/>
    </source>
</evidence>
<keyword evidence="1" id="KW-0472">Membrane</keyword>
<dbReference type="PANTHER" id="PTHR24092:SF175">
    <property type="entry name" value="PHOSPHOLIPID-TRANSPORTING ATPASE"/>
    <property type="match status" value="1"/>
</dbReference>
<gene>
    <name evidence="4" type="ORF">C7M84_001164</name>
</gene>
<accession>A0A3R7SXK7</accession>
<reference evidence="4 5" key="1">
    <citation type="submission" date="2018-04" db="EMBL/GenBank/DDBJ databases">
        <authorList>
            <person name="Zhang X."/>
            <person name="Yuan J."/>
            <person name="Li F."/>
            <person name="Xiang J."/>
        </authorList>
    </citation>
    <scope>NUCLEOTIDE SEQUENCE [LARGE SCALE GENOMIC DNA]</scope>
    <source>
        <tissue evidence="4">Muscle</tissue>
    </source>
</reference>
<dbReference type="AlphaFoldDB" id="A0A3R7SXK7"/>
<keyword evidence="1" id="KW-0812">Transmembrane</keyword>
<dbReference type="GO" id="GO:0005783">
    <property type="term" value="C:endoplasmic reticulum"/>
    <property type="evidence" value="ECO:0007669"/>
    <property type="project" value="TreeGrafter"/>
</dbReference>
<dbReference type="STRING" id="6689.A0A3R7SXK7"/>
<dbReference type="Pfam" id="PF16209">
    <property type="entry name" value="PhoLip_ATPase_N"/>
    <property type="match status" value="1"/>
</dbReference>
<dbReference type="InterPro" id="IPR059000">
    <property type="entry name" value="ATPase_P-type_domA"/>
</dbReference>
<comment type="caution">
    <text evidence="4">The sequence shown here is derived from an EMBL/GenBank/DDBJ whole genome shotgun (WGS) entry which is preliminary data.</text>
</comment>
<reference evidence="4 5" key="2">
    <citation type="submission" date="2019-01" db="EMBL/GenBank/DDBJ databases">
        <title>The decoding of complex shrimp genome reveals the adaptation for benthos swimmer, frequently molting mechanism and breeding impact on genome.</title>
        <authorList>
            <person name="Sun Y."/>
            <person name="Gao Y."/>
            <person name="Yu Y."/>
        </authorList>
    </citation>
    <scope>NUCLEOTIDE SEQUENCE [LARGE SCALE GENOMIC DNA]</scope>
    <source>
        <tissue evidence="4">Muscle</tissue>
    </source>
</reference>
<name>A0A3R7SXK7_PENVA</name>
<dbReference type="Proteomes" id="UP000283509">
    <property type="component" value="Unassembled WGS sequence"/>
</dbReference>
<dbReference type="InterPro" id="IPR008250">
    <property type="entry name" value="ATPase_P-typ_transduc_dom_A_sf"/>
</dbReference>
<dbReference type="InterPro" id="IPR023298">
    <property type="entry name" value="ATPase_P-typ_TM_dom_sf"/>
</dbReference>
<dbReference type="InterPro" id="IPR001757">
    <property type="entry name" value="P_typ_ATPase"/>
</dbReference>
<dbReference type="GO" id="GO:0005524">
    <property type="term" value="F:ATP binding"/>
    <property type="evidence" value="ECO:0007669"/>
    <property type="project" value="InterPro"/>
</dbReference>
<feature type="transmembrane region" description="Helical" evidence="1">
    <location>
        <begin position="593"/>
        <end position="613"/>
    </location>
</feature>
<dbReference type="PANTHER" id="PTHR24092">
    <property type="entry name" value="PROBABLE PHOSPHOLIPID-TRANSPORTING ATPASE"/>
    <property type="match status" value="1"/>
</dbReference>
<sequence>MPSLRRRNKDKANASRLLFVNRIPPEELADPVALPKYMSNNIKTSKYTFINFIPKNLFEQFRRIANFYFLCVAIIQVSIESPVSPMTSILPLVFVITVTGVKQAYEDWLRHREDNKVNNAPARVLREGSIKTILTSQIQVGDIVEVQKDEQFPCDLLLLASSNSEGTCDVTTANLDGETNLKTFTSPPDTRHLDTPEDLATMRALIECQLPHANLYDFKGRMDMYKGNASPTKLSLATENLLLRGARLKNTPVVYGVSVYTGEDTKMALNTKMTSNKFSTVEKSMNYFLVFFLILLILEIVICTVLKYQIYGTEFTKEAWYFHPHEDNSTLTVTARDVVQDSFSFLVLFNYIIPISLYVTLELQKFFGAMFLEWGRRPAMHDHPGEGQVQHVRSERGIGTGGSKRQRVVFVLRFISVFSLCSRLCDSLFSLPPSLSLCFSASLRLSFVVLPLCLVCSGSLFSRSISPSSLTVPLSLSSLFSLSLTLSHARPPLPLTPAPHTSILSLSSALSLLSLVYPLSPFSISPRLSSSLLSLLNLILFTSSTRRDPLSRSLSAPLSLRTPLVLVPHSPSSSNPRLFRFSLYLSAPLCSPLSLLLLSFLFLLLSLLFFLLLPPPR</sequence>
<keyword evidence="1" id="KW-1133">Transmembrane helix</keyword>
<dbReference type="NCBIfam" id="TIGR01494">
    <property type="entry name" value="ATPase_P-type"/>
    <property type="match status" value="1"/>
</dbReference>
<dbReference type="EMBL" id="QCYY01001152">
    <property type="protein sequence ID" value="ROT80115.1"/>
    <property type="molecule type" value="Genomic_DNA"/>
</dbReference>
<keyword evidence="5" id="KW-1185">Reference proteome</keyword>